<keyword evidence="1 4" id="KW-0349">Heme</keyword>
<dbReference type="InterPro" id="IPR036909">
    <property type="entry name" value="Cyt_c-like_dom_sf"/>
</dbReference>
<evidence type="ECO:0000256" key="3">
    <source>
        <dbReference type="ARBA" id="ARBA00023004"/>
    </source>
</evidence>
<feature type="domain" description="Cytochrome c" evidence="6">
    <location>
        <begin position="201"/>
        <end position="285"/>
    </location>
</feature>
<accession>A0ABU1AHZ0</accession>
<feature type="signal peptide" evidence="5">
    <location>
        <begin position="1"/>
        <end position="25"/>
    </location>
</feature>
<keyword evidence="2 4" id="KW-0479">Metal-binding</keyword>
<keyword evidence="8" id="KW-1185">Reference proteome</keyword>
<keyword evidence="5" id="KW-0732">Signal</keyword>
<dbReference type="Proteomes" id="UP001243717">
    <property type="component" value="Unassembled WGS sequence"/>
</dbReference>
<dbReference type="SUPFAM" id="SSF46626">
    <property type="entry name" value="Cytochrome c"/>
    <property type="match status" value="1"/>
</dbReference>
<gene>
    <name evidence="7" type="ORF">QEH59_08170</name>
</gene>
<proteinExistence type="predicted"/>
<evidence type="ECO:0000313" key="7">
    <source>
        <dbReference type="EMBL" id="MDQ8194398.1"/>
    </source>
</evidence>
<dbReference type="Pfam" id="PF13442">
    <property type="entry name" value="Cytochrome_CBB3"/>
    <property type="match status" value="1"/>
</dbReference>
<evidence type="ECO:0000256" key="2">
    <source>
        <dbReference type="ARBA" id="ARBA00022723"/>
    </source>
</evidence>
<dbReference type="Gene3D" id="1.10.760.10">
    <property type="entry name" value="Cytochrome c-like domain"/>
    <property type="match status" value="1"/>
</dbReference>
<evidence type="ECO:0000256" key="4">
    <source>
        <dbReference type="PROSITE-ProRule" id="PRU00433"/>
    </source>
</evidence>
<evidence type="ECO:0000256" key="5">
    <source>
        <dbReference type="SAM" id="SignalP"/>
    </source>
</evidence>
<dbReference type="RefSeq" id="WP_308984873.1">
    <property type="nucleotide sequence ID" value="NZ_JARXIC010000011.1"/>
</dbReference>
<dbReference type="InterPro" id="IPR009056">
    <property type="entry name" value="Cyt_c-like_dom"/>
</dbReference>
<dbReference type="PROSITE" id="PS51007">
    <property type="entry name" value="CYTC"/>
    <property type="match status" value="1"/>
</dbReference>
<name>A0ABU1AHZ0_9BACT</name>
<keyword evidence="3 4" id="KW-0408">Iron</keyword>
<feature type="chain" id="PRO_5045212500" evidence="5">
    <location>
        <begin position="26"/>
        <end position="289"/>
    </location>
</feature>
<evidence type="ECO:0000313" key="8">
    <source>
        <dbReference type="Proteomes" id="UP001243717"/>
    </source>
</evidence>
<evidence type="ECO:0000256" key="1">
    <source>
        <dbReference type="ARBA" id="ARBA00022617"/>
    </source>
</evidence>
<dbReference type="EMBL" id="JARXIC010000011">
    <property type="protein sequence ID" value="MDQ8194398.1"/>
    <property type="molecule type" value="Genomic_DNA"/>
</dbReference>
<protein>
    <submittedName>
        <fullName evidence="7">C-type cytochrome</fullName>
    </submittedName>
</protein>
<comment type="caution">
    <text evidence="7">The sequence shown here is derived from an EMBL/GenBank/DDBJ whole genome shotgun (WGS) entry which is preliminary data.</text>
</comment>
<sequence length="289" mass="31860">MYSYLSRILFLCGVLSFASQTVSHAALSLHSEEPKEASIYFSGDWGQSPGYLTRAELAAIEGYTTIRTEVFPGAAEADLGVLPLKSLIDVLGIGETCDGFVLECTDAWESFVTLEYIEANDPVMLLYYNGKSPEESEWPMFGGDIEALAPYYVFVVGDMSGYEDAPKYGMISATQMNGIHATNTAKRYAPFYNAPMDKLSPMAQAGRDLFLQRCNVCHQGPGNVGGNVSQRPLIVLQGHATYNADYLAKMVVNPKQFYPNTIMPNHEDFDAEKLSKITAYLKETSVLMK</sequence>
<reference evidence="7 8" key="1">
    <citation type="submission" date="2023-04" db="EMBL/GenBank/DDBJ databases">
        <title>A novel bacteria isolated from coastal sediment.</title>
        <authorList>
            <person name="Liu X.-J."/>
            <person name="Du Z.-J."/>
        </authorList>
    </citation>
    <scope>NUCLEOTIDE SEQUENCE [LARGE SCALE GENOMIC DNA]</scope>
    <source>
        <strain evidence="7 8">SDUM461004</strain>
    </source>
</reference>
<organism evidence="7 8">
    <name type="scientific">Thalassobacterium sedimentorum</name>
    <dbReference type="NCBI Taxonomy" id="3041258"/>
    <lineage>
        <taxon>Bacteria</taxon>
        <taxon>Pseudomonadati</taxon>
        <taxon>Verrucomicrobiota</taxon>
        <taxon>Opitutia</taxon>
        <taxon>Puniceicoccales</taxon>
        <taxon>Coraliomargaritaceae</taxon>
        <taxon>Thalassobacterium</taxon>
    </lineage>
</organism>
<evidence type="ECO:0000259" key="6">
    <source>
        <dbReference type="PROSITE" id="PS51007"/>
    </source>
</evidence>